<dbReference type="SMART" id="SM00448">
    <property type="entry name" value="REC"/>
    <property type="match status" value="1"/>
</dbReference>
<protein>
    <submittedName>
        <fullName evidence="4">Glutamate ABC transporter permease</fullName>
    </submittedName>
</protein>
<dbReference type="Proteomes" id="UP000067598">
    <property type="component" value="Unassembled WGS sequence"/>
</dbReference>
<dbReference type="InterPro" id="IPR011006">
    <property type="entry name" value="CheY-like_superfamily"/>
</dbReference>
<evidence type="ECO:0000259" key="2">
    <source>
        <dbReference type="PROSITE" id="PS50110"/>
    </source>
</evidence>
<feature type="modified residue" description="4-aspartylphosphate" evidence="1">
    <location>
        <position position="65"/>
    </location>
</feature>
<comment type="caution">
    <text evidence="4">The sequence shown here is derived from an EMBL/GenBank/DDBJ whole genome shotgun (WGS) entry which is preliminary data.</text>
</comment>
<sequence length="262" mass="29987">MKYSVFVCDDDQTQVNDIVKMIGKAEEIISDEHAVAFDVASVTTFSEAKTYLKKNVYTGGIYLLDIELGQEVGQNNGFDLAELIKSQDKRAQIIFITTHADLSLISFERRLGPVDYIVKPINEKDYDRFKQRLVATLEVSVSNIENFDYTEKLTFHYKVGRQVRNIDIDDIIYISTTKTPHKLVMVNVRGENQFFGSINQYAKESAALVKISQSCLANPKNIKLIDLPKYKVTFVNGDTVDFSQSAYKRMKRCLINNRKRQI</sequence>
<proteinExistence type="predicted"/>
<dbReference type="EMBL" id="LJGP01000038">
    <property type="protein sequence ID" value="KWU03202.1"/>
    <property type="molecule type" value="Genomic_DNA"/>
</dbReference>
<dbReference type="RefSeq" id="WP_060462406.1">
    <property type="nucleotide sequence ID" value="NZ_AP025162.1"/>
</dbReference>
<dbReference type="PROSITE" id="PS50930">
    <property type="entry name" value="HTH_LYTTR"/>
    <property type="match status" value="1"/>
</dbReference>
<reference evidence="4 5" key="1">
    <citation type="journal article" date="2016" name="Microbiology (Mosc.)">
        <title>Comparison of Lactobacillus crispatus isolates from Lactobacillus-dominated vaginal microbiomes with isolates from microbiomes containing bacterial vaginosis-associated bacteria.</title>
        <authorList>
            <person name="Abdelmaksoud A.A."/>
            <person name="Koparde V.N."/>
            <person name="Sheth N.U."/>
            <person name="Serrano M.G."/>
            <person name="Glascock A.L."/>
            <person name="Fettweis J.M."/>
            <person name="Strauss Iii J.F."/>
            <person name="Buck G.A."/>
            <person name="Jefferson K.K."/>
        </authorList>
    </citation>
    <scope>NUCLEOTIDE SEQUENCE [LARGE SCALE GENOMIC DNA]</scope>
    <source>
        <strain evidence="4 5">VMC3</strain>
    </source>
</reference>
<dbReference type="GO" id="GO:0003677">
    <property type="term" value="F:DNA binding"/>
    <property type="evidence" value="ECO:0007669"/>
    <property type="project" value="InterPro"/>
</dbReference>
<dbReference type="Gene3D" id="2.40.50.1020">
    <property type="entry name" value="LytTr DNA-binding domain"/>
    <property type="match status" value="1"/>
</dbReference>
<dbReference type="SUPFAM" id="SSF52172">
    <property type="entry name" value="CheY-like"/>
    <property type="match status" value="1"/>
</dbReference>
<feature type="domain" description="Response regulatory" evidence="2">
    <location>
        <begin position="4"/>
        <end position="134"/>
    </location>
</feature>
<dbReference type="AlphaFoldDB" id="A0A109DD39"/>
<feature type="domain" description="HTH LytTR-type" evidence="3">
    <location>
        <begin position="155"/>
        <end position="256"/>
    </location>
</feature>
<evidence type="ECO:0000313" key="4">
    <source>
        <dbReference type="EMBL" id="KWU03202.1"/>
    </source>
</evidence>
<dbReference type="Pfam" id="PF04397">
    <property type="entry name" value="LytTR"/>
    <property type="match status" value="1"/>
</dbReference>
<evidence type="ECO:0000256" key="1">
    <source>
        <dbReference type="PROSITE-ProRule" id="PRU00169"/>
    </source>
</evidence>
<dbReference type="InterPro" id="IPR001789">
    <property type="entry name" value="Sig_transdc_resp-reg_receiver"/>
</dbReference>
<dbReference type="InterPro" id="IPR007492">
    <property type="entry name" value="LytTR_DNA-bd_dom"/>
</dbReference>
<evidence type="ECO:0000259" key="3">
    <source>
        <dbReference type="PROSITE" id="PS50930"/>
    </source>
</evidence>
<dbReference type="Gene3D" id="3.40.50.2300">
    <property type="match status" value="1"/>
</dbReference>
<evidence type="ECO:0000313" key="5">
    <source>
        <dbReference type="Proteomes" id="UP000067598"/>
    </source>
</evidence>
<accession>A0A109DD39</accession>
<dbReference type="PATRIC" id="fig|47770.28.peg.1230"/>
<dbReference type="SMART" id="SM00850">
    <property type="entry name" value="LytTR"/>
    <property type="match status" value="1"/>
</dbReference>
<dbReference type="Pfam" id="PF00072">
    <property type="entry name" value="Response_reg"/>
    <property type="match status" value="1"/>
</dbReference>
<keyword evidence="1" id="KW-0597">Phosphoprotein</keyword>
<organism evidence="4 5">
    <name type="scientific">Lactobacillus crispatus</name>
    <dbReference type="NCBI Taxonomy" id="47770"/>
    <lineage>
        <taxon>Bacteria</taxon>
        <taxon>Bacillati</taxon>
        <taxon>Bacillota</taxon>
        <taxon>Bacilli</taxon>
        <taxon>Lactobacillales</taxon>
        <taxon>Lactobacillaceae</taxon>
        <taxon>Lactobacillus</taxon>
    </lineage>
</organism>
<dbReference type="GO" id="GO:0000156">
    <property type="term" value="F:phosphorelay response regulator activity"/>
    <property type="evidence" value="ECO:0007669"/>
    <property type="project" value="InterPro"/>
</dbReference>
<dbReference type="PANTHER" id="PTHR37299:SF1">
    <property type="entry name" value="STAGE 0 SPORULATION PROTEIN A HOMOLOG"/>
    <property type="match status" value="1"/>
</dbReference>
<dbReference type="PROSITE" id="PS50110">
    <property type="entry name" value="RESPONSE_REGULATORY"/>
    <property type="match status" value="1"/>
</dbReference>
<dbReference type="PANTHER" id="PTHR37299">
    <property type="entry name" value="TRANSCRIPTIONAL REGULATOR-RELATED"/>
    <property type="match status" value="1"/>
</dbReference>
<name>A0A109DD39_9LACO</name>
<dbReference type="InterPro" id="IPR046947">
    <property type="entry name" value="LytR-like"/>
</dbReference>
<gene>
    <name evidence="4" type="ORF">AEL95_08770</name>
</gene>